<protein>
    <submittedName>
        <fullName evidence="4">Polyketide synthase</fullName>
    </submittedName>
</protein>
<dbReference type="InterPro" id="IPR032821">
    <property type="entry name" value="PKS_assoc"/>
</dbReference>
<evidence type="ECO:0000313" key="4">
    <source>
        <dbReference type="EMBL" id="MCQ8195630.1"/>
    </source>
</evidence>
<dbReference type="InterPro" id="IPR014031">
    <property type="entry name" value="Ketoacyl_synth_C"/>
</dbReference>
<comment type="caution">
    <text evidence="4">The sequence shown here is derived from an EMBL/GenBank/DDBJ whole genome shotgun (WGS) entry which is preliminary data.</text>
</comment>
<dbReference type="InterPro" id="IPR016039">
    <property type="entry name" value="Thiolase-like"/>
</dbReference>
<keyword evidence="1" id="KW-0808">Transferase</keyword>
<evidence type="ECO:0000259" key="3">
    <source>
        <dbReference type="PROSITE" id="PS52004"/>
    </source>
</evidence>
<organism evidence="4 5">
    <name type="scientific">Streptomyces rugosispiralis</name>
    <dbReference type="NCBI Taxonomy" id="2967341"/>
    <lineage>
        <taxon>Bacteria</taxon>
        <taxon>Bacillati</taxon>
        <taxon>Actinomycetota</taxon>
        <taxon>Actinomycetes</taxon>
        <taxon>Kitasatosporales</taxon>
        <taxon>Streptomycetaceae</taxon>
        <taxon>Streptomyces</taxon>
    </lineage>
</organism>
<dbReference type="Proteomes" id="UP001204746">
    <property type="component" value="Unassembled WGS sequence"/>
</dbReference>
<proteinExistence type="predicted"/>
<dbReference type="CDD" id="cd00833">
    <property type="entry name" value="PKS"/>
    <property type="match status" value="1"/>
</dbReference>
<dbReference type="InterPro" id="IPR020841">
    <property type="entry name" value="PKS_Beta-ketoAc_synthase_dom"/>
</dbReference>
<feature type="domain" description="Ketosynthase family 3 (KS3)" evidence="3">
    <location>
        <begin position="1"/>
        <end position="144"/>
    </location>
</feature>
<gene>
    <name evidence="4" type="ORF">NP777_47010</name>
</gene>
<dbReference type="SUPFAM" id="SSF53901">
    <property type="entry name" value="Thiolase-like"/>
    <property type="match status" value="1"/>
</dbReference>
<dbReference type="SMART" id="SM00825">
    <property type="entry name" value="PKS_KS"/>
    <property type="match status" value="1"/>
</dbReference>
<accession>A0ABT1VFQ4</accession>
<sequence>SQQRVIRQALANAGLPAGQIDVVEAHGTGTTLGDPIEAQALLATYGREHTDHEPLWLGSIKSNIGHTQAAAGVAGLIKMVLAMRHGLLPGMPNVDEPSPYVDWSPGTVQLLTDATPWPETGRPRRAGVSSFGVSGTNAHVILEQAPSPRPEAERPAVDEPAGGLGRLPVTPWLVSGKSEAALRTQADRLLAHAREWAELSAEDIGLSLATTRSAFEHRAVVLAGDRDGLADGVAALAEGRDASGLIRGVAGADG</sequence>
<reference evidence="4 5" key="1">
    <citation type="submission" date="2022-07" db="EMBL/GenBank/DDBJ databases">
        <authorList>
            <person name="Phongsopitanun W."/>
            <person name="Tanasupawat S."/>
        </authorList>
    </citation>
    <scope>NUCLEOTIDE SEQUENCE [LARGE SCALE GENOMIC DNA]</scope>
    <source>
        <strain evidence="4 5">RCU-064</strain>
    </source>
</reference>
<dbReference type="RefSeq" id="WP_305890870.1">
    <property type="nucleotide sequence ID" value="NZ_JANIAA010000192.1"/>
</dbReference>
<dbReference type="InterPro" id="IPR050091">
    <property type="entry name" value="PKS_NRPS_Biosynth_Enz"/>
</dbReference>
<dbReference type="PANTHER" id="PTHR43775">
    <property type="entry name" value="FATTY ACID SYNTHASE"/>
    <property type="match status" value="1"/>
</dbReference>
<keyword evidence="5" id="KW-1185">Reference proteome</keyword>
<feature type="non-terminal residue" evidence="4">
    <location>
        <position position="254"/>
    </location>
</feature>
<dbReference type="PROSITE" id="PS52004">
    <property type="entry name" value="KS3_2"/>
    <property type="match status" value="1"/>
</dbReference>
<name>A0ABT1VFQ4_9ACTN</name>
<evidence type="ECO:0000256" key="1">
    <source>
        <dbReference type="ARBA" id="ARBA00022679"/>
    </source>
</evidence>
<keyword evidence="2" id="KW-0511">Multifunctional enzyme</keyword>
<dbReference type="PANTHER" id="PTHR43775:SF51">
    <property type="entry name" value="INACTIVE PHENOLPHTHIOCEROL SYNTHESIS POLYKETIDE SYNTHASE TYPE I PKS1-RELATED"/>
    <property type="match status" value="1"/>
</dbReference>
<dbReference type="Gene3D" id="3.40.47.10">
    <property type="match status" value="1"/>
</dbReference>
<dbReference type="EMBL" id="JANIAA010000192">
    <property type="protein sequence ID" value="MCQ8195630.1"/>
    <property type="molecule type" value="Genomic_DNA"/>
</dbReference>
<dbReference type="Pfam" id="PF02801">
    <property type="entry name" value="Ketoacyl-synt_C"/>
    <property type="match status" value="1"/>
</dbReference>
<dbReference type="Pfam" id="PF16197">
    <property type="entry name" value="KAsynt_C_assoc"/>
    <property type="match status" value="1"/>
</dbReference>
<evidence type="ECO:0000313" key="5">
    <source>
        <dbReference type="Proteomes" id="UP001204746"/>
    </source>
</evidence>
<dbReference type="Gene3D" id="3.30.70.3290">
    <property type="match status" value="1"/>
</dbReference>
<evidence type="ECO:0000256" key="2">
    <source>
        <dbReference type="ARBA" id="ARBA00023268"/>
    </source>
</evidence>
<feature type="non-terminal residue" evidence="4">
    <location>
        <position position="1"/>
    </location>
</feature>